<reference evidence="8 9" key="1">
    <citation type="journal article" date="2016" name="Nat. Commun.">
        <title>Thousands of microbial genomes shed light on interconnected biogeochemical processes in an aquifer system.</title>
        <authorList>
            <person name="Anantharaman K."/>
            <person name="Brown C.T."/>
            <person name="Hug L.A."/>
            <person name="Sharon I."/>
            <person name="Castelle C.J."/>
            <person name="Probst A.J."/>
            <person name="Thomas B.C."/>
            <person name="Singh A."/>
            <person name="Wilkins M.J."/>
            <person name="Karaoz U."/>
            <person name="Brodie E.L."/>
            <person name="Williams K.H."/>
            <person name="Hubbard S.S."/>
            <person name="Banfield J.F."/>
        </authorList>
    </citation>
    <scope>NUCLEOTIDE SEQUENCE [LARGE SCALE GENOMIC DNA]</scope>
</reference>
<sequence>MIEDRIKQQVYSKIFNFVAGIPRTNKEVRERLQRYVSKIELDEGEKETLIAETLEMLNQDCTIDDARYAHDYVVNSQLSTKPRSLYKIKQFLYKKGIPEKIIESELQQVSGSFDGANAQKDLEKLSRRFQKLEGFVLRNKLTSHLIRKGYPSDVVYNVVDTYLGVK</sequence>
<dbReference type="Proteomes" id="UP000179113">
    <property type="component" value="Unassembled WGS sequence"/>
</dbReference>
<feature type="domain" description="RecX second three-helical" evidence="6">
    <location>
        <begin position="64"/>
        <end position="104"/>
    </location>
</feature>
<protein>
    <recommendedName>
        <fullName evidence="3 5">Regulatory protein RecX</fullName>
    </recommendedName>
</protein>
<dbReference type="HAMAP" id="MF_01114">
    <property type="entry name" value="RecX"/>
    <property type="match status" value="1"/>
</dbReference>
<comment type="function">
    <text evidence="5">Modulates RecA activity.</text>
</comment>
<keyword evidence="4 5" id="KW-0963">Cytoplasm</keyword>
<evidence type="ECO:0000256" key="3">
    <source>
        <dbReference type="ARBA" id="ARBA00018111"/>
    </source>
</evidence>
<dbReference type="EMBL" id="MEWA01000009">
    <property type="protein sequence ID" value="OGC70205.1"/>
    <property type="molecule type" value="Genomic_DNA"/>
</dbReference>
<evidence type="ECO:0000256" key="4">
    <source>
        <dbReference type="ARBA" id="ARBA00022490"/>
    </source>
</evidence>
<dbReference type="Pfam" id="PF21981">
    <property type="entry name" value="RecX_HTH3"/>
    <property type="match status" value="1"/>
</dbReference>
<dbReference type="GO" id="GO:0006282">
    <property type="term" value="P:regulation of DNA repair"/>
    <property type="evidence" value="ECO:0007669"/>
    <property type="project" value="UniProtKB-UniRule"/>
</dbReference>
<evidence type="ECO:0000259" key="6">
    <source>
        <dbReference type="Pfam" id="PF02631"/>
    </source>
</evidence>
<evidence type="ECO:0000256" key="5">
    <source>
        <dbReference type="HAMAP-Rule" id="MF_01114"/>
    </source>
</evidence>
<accession>A0A1F4WL86</accession>
<comment type="similarity">
    <text evidence="2 5">Belongs to the RecX family.</text>
</comment>
<evidence type="ECO:0000313" key="9">
    <source>
        <dbReference type="Proteomes" id="UP000179113"/>
    </source>
</evidence>
<dbReference type="InterPro" id="IPR003783">
    <property type="entry name" value="Regulatory_RecX"/>
</dbReference>
<dbReference type="InterPro" id="IPR053925">
    <property type="entry name" value="RecX_HTH_3rd"/>
</dbReference>
<dbReference type="AlphaFoldDB" id="A0A1F4WL86"/>
<dbReference type="PANTHER" id="PTHR33602">
    <property type="entry name" value="REGULATORY PROTEIN RECX FAMILY PROTEIN"/>
    <property type="match status" value="1"/>
</dbReference>
<organism evidence="8 9">
    <name type="scientific">candidate division WWE3 bacterium RIFOXYC1_FULL_39_7</name>
    <dbReference type="NCBI Taxonomy" id="1802643"/>
    <lineage>
        <taxon>Bacteria</taxon>
        <taxon>Katanobacteria</taxon>
    </lineage>
</organism>
<dbReference type="InterPro" id="IPR053924">
    <property type="entry name" value="RecX_HTH_2nd"/>
</dbReference>
<evidence type="ECO:0000256" key="2">
    <source>
        <dbReference type="ARBA" id="ARBA00009695"/>
    </source>
</evidence>
<dbReference type="GO" id="GO:0005737">
    <property type="term" value="C:cytoplasm"/>
    <property type="evidence" value="ECO:0007669"/>
    <property type="project" value="UniProtKB-SubCell"/>
</dbReference>
<dbReference type="Pfam" id="PF02631">
    <property type="entry name" value="RecX_HTH2"/>
    <property type="match status" value="1"/>
</dbReference>
<comment type="caution">
    <text evidence="8">The sequence shown here is derived from an EMBL/GenBank/DDBJ whole genome shotgun (WGS) entry which is preliminary data.</text>
</comment>
<evidence type="ECO:0000256" key="1">
    <source>
        <dbReference type="ARBA" id="ARBA00004496"/>
    </source>
</evidence>
<evidence type="ECO:0000313" key="8">
    <source>
        <dbReference type="EMBL" id="OGC70205.1"/>
    </source>
</evidence>
<dbReference type="PANTHER" id="PTHR33602:SF1">
    <property type="entry name" value="REGULATORY PROTEIN RECX FAMILY PROTEIN"/>
    <property type="match status" value="1"/>
</dbReference>
<feature type="domain" description="RecX third three-helical" evidence="7">
    <location>
        <begin position="116"/>
        <end position="159"/>
    </location>
</feature>
<dbReference type="Gene3D" id="1.10.10.10">
    <property type="entry name" value="Winged helix-like DNA-binding domain superfamily/Winged helix DNA-binding domain"/>
    <property type="match status" value="3"/>
</dbReference>
<evidence type="ECO:0000259" key="7">
    <source>
        <dbReference type="Pfam" id="PF21981"/>
    </source>
</evidence>
<dbReference type="InterPro" id="IPR036388">
    <property type="entry name" value="WH-like_DNA-bd_sf"/>
</dbReference>
<comment type="subcellular location">
    <subcellularLocation>
        <location evidence="1 5">Cytoplasm</location>
    </subcellularLocation>
</comment>
<name>A0A1F4WL86_UNCKA</name>
<proteinExistence type="inferred from homology"/>
<gene>
    <name evidence="5" type="primary">recX</name>
    <name evidence="8" type="ORF">A2415_00850</name>
</gene>